<evidence type="ECO:0000313" key="3">
    <source>
        <dbReference type="Proteomes" id="UP001203423"/>
    </source>
</evidence>
<organism evidence="2 3">
    <name type="scientific">Shewanella surugensis</name>
    <dbReference type="NCBI Taxonomy" id="212020"/>
    <lineage>
        <taxon>Bacteria</taxon>
        <taxon>Pseudomonadati</taxon>
        <taxon>Pseudomonadota</taxon>
        <taxon>Gammaproteobacteria</taxon>
        <taxon>Alteromonadales</taxon>
        <taxon>Shewanellaceae</taxon>
        <taxon>Shewanella</taxon>
    </lineage>
</organism>
<dbReference type="Proteomes" id="UP001203423">
    <property type="component" value="Unassembled WGS sequence"/>
</dbReference>
<dbReference type="PANTHER" id="PTHR35867">
    <property type="entry name" value="PROTEIN RSEC"/>
    <property type="match status" value="1"/>
</dbReference>
<keyword evidence="1" id="KW-0472">Membrane</keyword>
<dbReference type="InterPro" id="IPR007359">
    <property type="entry name" value="SigmaE_reg_RseC_MucC"/>
</dbReference>
<evidence type="ECO:0000313" key="2">
    <source>
        <dbReference type="EMBL" id="MCL1123105.1"/>
    </source>
</evidence>
<name>A0ABT0L6J1_9GAMM</name>
<keyword evidence="1" id="KW-0812">Transmembrane</keyword>
<dbReference type="RefSeq" id="WP_248938392.1">
    <property type="nucleotide sequence ID" value="NZ_JAKIKS010000002.1"/>
</dbReference>
<feature type="transmembrane region" description="Helical" evidence="1">
    <location>
        <begin position="106"/>
        <end position="123"/>
    </location>
</feature>
<keyword evidence="1" id="KW-1133">Transmembrane helix</keyword>
<keyword evidence="3" id="KW-1185">Reference proteome</keyword>
<dbReference type="InterPro" id="IPR026268">
    <property type="entry name" value="RseC"/>
</dbReference>
<reference evidence="2 3" key="1">
    <citation type="submission" date="2022-01" db="EMBL/GenBank/DDBJ databases">
        <title>Whole genome-based taxonomy of the Shewanellaceae.</title>
        <authorList>
            <person name="Martin-Rodriguez A.J."/>
        </authorList>
    </citation>
    <scope>NUCLEOTIDE SEQUENCE [LARGE SCALE GENOMIC DNA]</scope>
    <source>
        <strain evidence="2 3">DSM 17177</strain>
    </source>
</reference>
<accession>A0ABT0L6J1</accession>
<feature type="transmembrane region" description="Helical" evidence="1">
    <location>
        <begin position="74"/>
        <end position="100"/>
    </location>
</feature>
<proteinExistence type="predicted"/>
<protein>
    <submittedName>
        <fullName evidence="2">SoxR reducing system RseC family protein</fullName>
    </submittedName>
</protein>
<dbReference type="PIRSF" id="PIRSF004923">
    <property type="entry name" value="RseC"/>
    <property type="match status" value="1"/>
</dbReference>
<dbReference type="PANTHER" id="PTHR35867:SF1">
    <property type="entry name" value="PROTEIN RSEC"/>
    <property type="match status" value="1"/>
</dbReference>
<dbReference type="Pfam" id="PF04246">
    <property type="entry name" value="RseC_MucC"/>
    <property type="match status" value="1"/>
</dbReference>
<dbReference type="EMBL" id="JAKIKS010000002">
    <property type="protein sequence ID" value="MCL1123105.1"/>
    <property type="molecule type" value="Genomic_DNA"/>
</dbReference>
<comment type="caution">
    <text evidence="2">The sequence shown here is derived from an EMBL/GenBank/DDBJ whole genome shotgun (WGS) entry which is preliminary data.</text>
</comment>
<sequence>MMEEMAKVVACDDTGWIRVEVEIKSACNHCDNNDSCGTSAVSKAFSVKAQQFSILSDKAYPIGEWLKIGLPESVILKAAALVYLFPLMGFFLGAFLANSFFMSSDMSAFMLGVTGGVLAWALARKKAALMEKSAQPVILAYIGQRINQLV</sequence>
<gene>
    <name evidence="2" type="ORF">L2764_01080</name>
</gene>
<evidence type="ECO:0000256" key="1">
    <source>
        <dbReference type="SAM" id="Phobius"/>
    </source>
</evidence>